<proteinExistence type="predicted"/>
<evidence type="ECO:0000256" key="2">
    <source>
        <dbReference type="SAM" id="MobiDB-lite"/>
    </source>
</evidence>
<keyword evidence="1" id="KW-0175">Coiled coil</keyword>
<feature type="region of interest" description="Disordered" evidence="2">
    <location>
        <begin position="896"/>
        <end position="966"/>
    </location>
</feature>
<feature type="region of interest" description="Disordered" evidence="2">
    <location>
        <begin position="101"/>
        <end position="144"/>
    </location>
</feature>
<feature type="coiled-coil region" evidence="1">
    <location>
        <begin position="665"/>
        <end position="699"/>
    </location>
</feature>
<feature type="compositionally biased region" description="Basic and acidic residues" evidence="2">
    <location>
        <begin position="222"/>
        <end position="262"/>
    </location>
</feature>
<dbReference type="OMA" id="QFKSNGV"/>
<dbReference type="OrthoDB" id="10028852at2759"/>
<dbReference type="GO" id="GO:0032465">
    <property type="term" value="P:regulation of cytokinesis"/>
    <property type="evidence" value="ECO:0007669"/>
    <property type="project" value="InterPro"/>
</dbReference>
<comment type="caution">
    <text evidence="3">The sequence shown here is derived from an EMBL/GenBank/DDBJ whole genome shotgun (WGS) entry which is preliminary data.</text>
</comment>
<dbReference type="EMBL" id="BFAA01014134">
    <property type="protein sequence ID" value="GCB77230.1"/>
    <property type="molecule type" value="Genomic_DNA"/>
</dbReference>
<dbReference type="STRING" id="75743.A0A401PVS3"/>
<name>A0A401PVS3_SCYTO</name>
<gene>
    <name evidence="3" type="ORF">scyTo_0019257</name>
</gene>
<feature type="compositionally biased region" description="Polar residues" evidence="2">
    <location>
        <begin position="114"/>
        <end position="131"/>
    </location>
</feature>
<sequence>MEEYEDFCKRHLARIQMMENNCLQSIWQKSNSVIYFHGIAALCPLVNTERKLEMQQYRQKAVELELSRQKARKSALLTRVQEIIENVQVCQVPSTTECVKDPVTHPATKPGPTNDFTTTQHTDRSSLSPSYSDKPDGSVPSTKTLLKLKERITVGYSEKSISSPQISDLPKAICSIQSDDRLSVCVSPKNEESETVTSPIKEIPDHYAMSLQNLLKKSREYVEREQNRRNGKNAPKEGANESHSNKENEGVKINDWERERNRISNKSSSPVRVDKSSSARSFPQPQVASSSRESFELSDKRAVSPPTSVLCSSSKVDFPAKIMRGLSRDSDSDEDWLTNENSLLKSLMGSYAKLPNPEPSRSPKMHQRRPRASTHIVINNPVNAYELSPKEKFRGLPGTEQGKMNISDHSIKRAVSNEALIAVNQKEIEKNQGKLQDIPTGLGRIHDIPTKSCSQFLCAEPSGKSDVKIFGAIVGNEVQVPLRSLILKDLCDLERASPLHTDHPEITQPLEAQNEHDLSGHKAGSLTEKAKQSSPIELNKSYDVEHPSPVLLQTQNTRQQMDLTAAPSENETSLQSSIEAKAKRKLALATLDAKENELSVVETAGSNSQEMSRWIREKRYQRVSVSRSENEVTSTSHINALDEEHITKQMMAFAEMRKQLEEQHTLQLSMLIAEQEKEQEKLQREIEEQERRFREQRNFVMDSSGSCSSKETSLGWRRINENYPMPSLINGVDGHQSSISPNIAFTSNSASAEFPFSRWGAGGDDLHEMQSSCYLSRPRNRWSQINAPEVQKRFNKVSAVAKGFLTRRLMKTEKLKQLQQTVKDTLEFINNLQTEAPLKRGAVSSQDVSLHERVIAQLRAALYEIHDIFFVLDPDERMQILCHDREIRKEKQLRQMEKWKSPKERGALSVATQRSLDRKRQIKAAEMGITSKQKSNVKPKSSSETRILQPSQGQNAPVQRLLHRQG</sequence>
<dbReference type="Proteomes" id="UP000288216">
    <property type="component" value="Unassembled WGS sequence"/>
</dbReference>
<dbReference type="PANTHER" id="PTHR13594">
    <property type="entry name" value="CENTRIOLAR COILED-COIL PROTEIN OF 110 KDA"/>
    <property type="match status" value="1"/>
</dbReference>
<dbReference type="GO" id="GO:1903723">
    <property type="term" value="P:negative regulation of centriole elongation"/>
    <property type="evidence" value="ECO:0007669"/>
    <property type="project" value="TreeGrafter"/>
</dbReference>
<dbReference type="GO" id="GO:0032053">
    <property type="term" value="P:ciliary basal body organization"/>
    <property type="evidence" value="ECO:0007669"/>
    <property type="project" value="TreeGrafter"/>
</dbReference>
<dbReference type="GO" id="GO:0005814">
    <property type="term" value="C:centriole"/>
    <property type="evidence" value="ECO:0007669"/>
    <property type="project" value="InterPro"/>
</dbReference>
<dbReference type="GO" id="GO:0007099">
    <property type="term" value="P:centriole replication"/>
    <property type="evidence" value="ECO:0007669"/>
    <property type="project" value="InterPro"/>
</dbReference>
<feature type="compositionally biased region" description="Polar residues" evidence="2">
    <location>
        <begin position="279"/>
        <end position="292"/>
    </location>
</feature>
<evidence type="ECO:0000313" key="4">
    <source>
        <dbReference type="Proteomes" id="UP000288216"/>
    </source>
</evidence>
<feature type="compositionally biased region" description="Basic and acidic residues" evidence="2">
    <location>
        <begin position="896"/>
        <end position="906"/>
    </location>
</feature>
<evidence type="ECO:0000256" key="1">
    <source>
        <dbReference type="SAM" id="Coils"/>
    </source>
</evidence>
<feature type="region of interest" description="Disordered" evidence="2">
    <location>
        <begin position="222"/>
        <end position="310"/>
    </location>
</feature>
<reference evidence="3 4" key="1">
    <citation type="journal article" date="2018" name="Nat. Ecol. Evol.">
        <title>Shark genomes provide insights into elasmobranch evolution and the origin of vertebrates.</title>
        <authorList>
            <person name="Hara Y"/>
            <person name="Yamaguchi K"/>
            <person name="Onimaru K"/>
            <person name="Kadota M"/>
            <person name="Koyanagi M"/>
            <person name="Keeley SD"/>
            <person name="Tatsumi K"/>
            <person name="Tanaka K"/>
            <person name="Motone F"/>
            <person name="Kageyama Y"/>
            <person name="Nozu R"/>
            <person name="Adachi N"/>
            <person name="Nishimura O"/>
            <person name="Nakagawa R"/>
            <person name="Tanegashima C"/>
            <person name="Kiyatake I"/>
            <person name="Matsumoto R"/>
            <person name="Murakumo K"/>
            <person name="Nishida K"/>
            <person name="Terakita A"/>
            <person name="Kuratani S"/>
            <person name="Sato K"/>
            <person name="Hyodo S Kuraku.S."/>
        </authorList>
    </citation>
    <scope>NUCLEOTIDE SEQUENCE [LARGE SCALE GENOMIC DNA]</scope>
</reference>
<accession>A0A401PVS3</accession>
<protein>
    <recommendedName>
        <fullName evidence="5">Centriolar coiled-coil protein of 110 kDa</fullName>
    </recommendedName>
</protein>
<dbReference type="PANTHER" id="PTHR13594:SF1">
    <property type="entry name" value="CENTRIOLAR COILED-COIL PROTEIN OF 110 KDA"/>
    <property type="match status" value="1"/>
</dbReference>
<dbReference type="InterPro" id="IPR033207">
    <property type="entry name" value="CCP110"/>
</dbReference>
<feature type="compositionally biased region" description="Basic and acidic residues" evidence="2">
    <location>
        <begin position="293"/>
        <end position="302"/>
    </location>
</feature>
<organism evidence="3 4">
    <name type="scientific">Scyliorhinus torazame</name>
    <name type="common">Cloudy catshark</name>
    <name type="synonym">Catulus torazame</name>
    <dbReference type="NCBI Taxonomy" id="75743"/>
    <lineage>
        <taxon>Eukaryota</taxon>
        <taxon>Metazoa</taxon>
        <taxon>Chordata</taxon>
        <taxon>Craniata</taxon>
        <taxon>Vertebrata</taxon>
        <taxon>Chondrichthyes</taxon>
        <taxon>Elasmobranchii</taxon>
        <taxon>Galeomorphii</taxon>
        <taxon>Galeoidea</taxon>
        <taxon>Carcharhiniformes</taxon>
        <taxon>Scyliorhinidae</taxon>
        <taxon>Scyliorhinus</taxon>
    </lineage>
</organism>
<evidence type="ECO:0008006" key="5">
    <source>
        <dbReference type="Google" id="ProtNLM"/>
    </source>
</evidence>
<feature type="region of interest" description="Disordered" evidence="2">
    <location>
        <begin position="514"/>
        <end position="534"/>
    </location>
</feature>
<feature type="non-terminal residue" evidence="3">
    <location>
        <position position="966"/>
    </location>
</feature>
<feature type="compositionally biased region" description="Polar residues" evidence="2">
    <location>
        <begin position="930"/>
        <end position="957"/>
    </location>
</feature>
<evidence type="ECO:0000313" key="3">
    <source>
        <dbReference type="EMBL" id="GCB77230.1"/>
    </source>
</evidence>
<dbReference type="AlphaFoldDB" id="A0A401PVS3"/>
<dbReference type="Pfam" id="PF16025">
    <property type="entry name" value="CaM_bind"/>
    <property type="match status" value="1"/>
</dbReference>
<keyword evidence="4" id="KW-1185">Reference proteome</keyword>